<dbReference type="Proteomes" id="UP000316714">
    <property type="component" value="Unassembled WGS sequence"/>
</dbReference>
<evidence type="ECO:0000313" key="3">
    <source>
        <dbReference type="Proteomes" id="UP000316714"/>
    </source>
</evidence>
<comment type="caution">
    <text evidence="2">The sequence shown here is derived from an EMBL/GenBank/DDBJ whole genome shotgun (WGS) entry which is preliminary data.</text>
</comment>
<dbReference type="RefSeq" id="WP_146561395.1">
    <property type="nucleotide sequence ID" value="NZ_SIHJ01000001.1"/>
</dbReference>
<dbReference type="AlphaFoldDB" id="A0A5C5VBH0"/>
<reference evidence="2 3" key="1">
    <citation type="submission" date="2019-02" db="EMBL/GenBank/DDBJ databases">
        <title>Deep-cultivation of Planctomycetes and their phenomic and genomic characterization uncovers novel biology.</title>
        <authorList>
            <person name="Wiegand S."/>
            <person name="Jogler M."/>
            <person name="Boedeker C."/>
            <person name="Pinto D."/>
            <person name="Vollmers J."/>
            <person name="Rivas-Marin E."/>
            <person name="Kohn T."/>
            <person name="Peeters S.H."/>
            <person name="Heuer A."/>
            <person name="Rast P."/>
            <person name="Oberbeckmann S."/>
            <person name="Bunk B."/>
            <person name="Jeske O."/>
            <person name="Meyerdierks A."/>
            <person name="Storesund J.E."/>
            <person name="Kallscheuer N."/>
            <person name="Luecker S."/>
            <person name="Lage O.M."/>
            <person name="Pohl T."/>
            <person name="Merkel B.J."/>
            <person name="Hornburger P."/>
            <person name="Mueller R.-W."/>
            <person name="Bruemmer F."/>
            <person name="Labrenz M."/>
            <person name="Spormann A.M."/>
            <person name="Op Den Camp H."/>
            <person name="Overmann J."/>
            <person name="Amann R."/>
            <person name="Jetten M.S.M."/>
            <person name="Mascher T."/>
            <person name="Medema M.H."/>
            <person name="Devos D.P."/>
            <person name="Kaster A.-K."/>
            <person name="Ovreas L."/>
            <person name="Rohde M."/>
            <person name="Galperin M.Y."/>
            <person name="Jogler C."/>
        </authorList>
    </citation>
    <scope>NUCLEOTIDE SEQUENCE [LARGE SCALE GENOMIC DNA]</scope>
    <source>
        <strain evidence="2 3">KOR34</strain>
    </source>
</reference>
<evidence type="ECO:0000313" key="2">
    <source>
        <dbReference type="EMBL" id="TWT35317.1"/>
    </source>
</evidence>
<feature type="region of interest" description="Disordered" evidence="1">
    <location>
        <begin position="79"/>
        <end position="104"/>
    </location>
</feature>
<name>A0A5C5VBH0_9BACT</name>
<protein>
    <submittedName>
        <fullName evidence="2">Uncharacterized protein</fullName>
    </submittedName>
</protein>
<keyword evidence="3" id="KW-1185">Reference proteome</keyword>
<evidence type="ECO:0000256" key="1">
    <source>
        <dbReference type="SAM" id="MobiDB-lite"/>
    </source>
</evidence>
<sequence>MPESQYSIAVAERCRFVFQSHARAVVYLEELAPDEVEAFAALAVEKPADQAGQPPTLELAADASPRFRKIWRAHLERLKGTDDTDALKPEPAEEPPAASIRTEE</sequence>
<feature type="compositionally biased region" description="Basic and acidic residues" evidence="1">
    <location>
        <begin position="79"/>
        <end position="91"/>
    </location>
</feature>
<accession>A0A5C5VBH0</accession>
<dbReference type="EMBL" id="SIHJ01000001">
    <property type="protein sequence ID" value="TWT35317.1"/>
    <property type="molecule type" value="Genomic_DNA"/>
</dbReference>
<organism evidence="2 3">
    <name type="scientific">Posidoniimonas corsicana</name>
    <dbReference type="NCBI Taxonomy" id="1938618"/>
    <lineage>
        <taxon>Bacteria</taxon>
        <taxon>Pseudomonadati</taxon>
        <taxon>Planctomycetota</taxon>
        <taxon>Planctomycetia</taxon>
        <taxon>Pirellulales</taxon>
        <taxon>Lacipirellulaceae</taxon>
        <taxon>Posidoniimonas</taxon>
    </lineage>
</organism>
<proteinExistence type="predicted"/>
<gene>
    <name evidence="2" type="ORF">KOR34_02070</name>
</gene>